<evidence type="ECO:0000313" key="5">
    <source>
        <dbReference type="Proteomes" id="UP000000267"/>
    </source>
</evidence>
<dbReference type="HOGENOM" id="CLU_1009003_0_0_1"/>
<dbReference type="SMART" id="SM00343">
    <property type="entry name" value="ZnF_C2HC"/>
    <property type="match status" value="1"/>
</dbReference>
<dbReference type="InParanoid" id="A7TGN6"/>
<sequence length="276" mass="32162">MSTSTTFHSEEGKETSSTTKRMGRVAAAFYGTHDVLTINSFLSTMRIQFAMQDLPETKRIPFVAIHFEALARSWFEMWSEENMDAPYETFVKAFKKRFEQAANPEKLLSDIEKLKPMEIGIEAFITEFERLHRLLPQGEIPLFITKHLYLRNMDESIATAIDLANPQTLEELYNMTYQHIPRKDRTTYTVNKNETVKSTDDILTTTAAIYRRNHDRNGRTNRGKVGKNHYSLRNERRTKGLCYRCGKADHMYKDCPEGRKTYSDNKGPEKARPHQY</sequence>
<feature type="domain" description="CCHC-type" evidence="3">
    <location>
        <begin position="242"/>
        <end position="257"/>
    </location>
</feature>
<proteinExistence type="predicted"/>
<dbReference type="InterPro" id="IPR045358">
    <property type="entry name" value="Ty3_capsid"/>
</dbReference>
<feature type="region of interest" description="Disordered" evidence="2">
    <location>
        <begin position="256"/>
        <end position="276"/>
    </location>
</feature>
<protein>
    <submittedName>
        <fullName evidence="4">AGL178W family transposase</fullName>
    </submittedName>
</protein>
<keyword evidence="1" id="KW-0863">Zinc-finger</keyword>
<dbReference type="RefSeq" id="XP_001646501.1">
    <property type="nucleotide sequence ID" value="XM_001646451.1"/>
</dbReference>
<accession>A7TGN6</accession>
<dbReference type="Proteomes" id="UP000000267">
    <property type="component" value="Unassembled WGS sequence"/>
</dbReference>
<dbReference type="InterPro" id="IPR001878">
    <property type="entry name" value="Znf_CCHC"/>
</dbReference>
<dbReference type="InterPro" id="IPR036875">
    <property type="entry name" value="Znf_CCHC_sf"/>
</dbReference>
<dbReference type="GO" id="GO:0008270">
    <property type="term" value="F:zinc ion binding"/>
    <property type="evidence" value="ECO:0007669"/>
    <property type="project" value="UniProtKB-KW"/>
</dbReference>
<dbReference type="SUPFAM" id="SSF57756">
    <property type="entry name" value="Retrovirus zinc finger-like domains"/>
    <property type="match status" value="1"/>
</dbReference>
<evidence type="ECO:0000256" key="1">
    <source>
        <dbReference type="PROSITE-ProRule" id="PRU00047"/>
    </source>
</evidence>
<dbReference type="GO" id="GO:0003676">
    <property type="term" value="F:nucleic acid binding"/>
    <property type="evidence" value="ECO:0007669"/>
    <property type="project" value="InterPro"/>
</dbReference>
<dbReference type="AlphaFoldDB" id="A7TGN6"/>
<dbReference type="STRING" id="436907.A7TGN6"/>
<dbReference type="PhylomeDB" id="A7TGN6"/>
<dbReference type="GeneID" id="5546944"/>
<dbReference type="eggNOG" id="ENOG502SZCW">
    <property type="taxonomic scope" value="Eukaryota"/>
</dbReference>
<dbReference type="OrthoDB" id="5600552at2759"/>
<dbReference type="EMBL" id="DS480387">
    <property type="protein sequence ID" value="EDO18643.1"/>
    <property type="molecule type" value="Genomic_DNA"/>
</dbReference>
<dbReference type="KEGG" id="vpo:Kpol_1048p74"/>
<keyword evidence="1" id="KW-0479">Metal-binding</keyword>
<evidence type="ECO:0000313" key="4">
    <source>
        <dbReference type="EMBL" id="EDO18643.1"/>
    </source>
</evidence>
<keyword evidence="5" id="KW-1185">Reference proteome</keyword>
<keyword evidence="1" id="KW-0862">Zinc</keyword>
<name>A7TGN6_VANPO</name>
<dbReference type="OMA" id="EMWSEEN"/>
<evidence type="ECO:0000256" key="2">
    <source>
        <dbReference type="SAM" id="MobiDB-lite"/>
    </source>
</evidence>
<evidence type="ECO:0000259" key="3">
    <source>
        <dbReference type="PROSITE" id="PS50158"/>
    </source>
</evidence>
<organism evidence="5">
    <name type="scientific">Vanderwaltozyma polyspora (strain ATCC 22028 / DSM 70294 / BCRC 21397 / CBS 2163 / NBRC 10782 / NRRL Y-8283 / UCD 57-17)</name>
    <name type="common">Kluyveromyces polysporus</name>
    <dbReference type="NCBI Taxonomy" id="436907"/>
    <lineage>
        <taxon>Eukaryota</taxon>
        <taxon>Fungi</taxon>
        <taxon>Dikarya</taxon>
        <taxon>Ascomycota</taxon>
        <taxon>Saccharomycotina</taxon>
        <taxon>Saccharomycetes</taxon>
        <taxon>Saccharomycetales</taxon>
        <taxon>Saccharomycetaceae</taxon>
        <taxon>Vanderwaltozyma</taxon>
    </lineage>
</organism>
<reference evidence="4 5" key="1">
    <citation type="journal article" date="2007" name="Proc. Natl. Acad. Sci. U.S.A.">
        <title>Independent sorting-out of thousands of duplicated gene pairs in two yeast species descended from a whole-genome duplication.</title>
        <authorList>
            <person name="Scannell D.R."/>
            <person name="Frank A.C."/>
            <person name="Conant G.C."/>
            <person name="Byrne K.P."/>
            <person name="Woolfit M."/>
            <person name="Wolfe K.H."/>
        </authorList>
    </citation>
    <scope>NUCLEOTIDE SEQUENCE [LARGE SCALE GENOMIC DNA]</scope>
    <source>
        <strain evidence="5">ATCC 22028 / DSM 70294 / BCRC 21397 / CBS 2163 / NBRC 10782 / NRRL Y-8283 / UCD 57-17</strain>
    </source>
</reference>
<gene>
    <name evidence="4" type="ORF">Kpol_1048p74</name>
</gene>
<dbReference type="Gene3D" id="4.10.60.10">
    <property type="entry name" value="Zinc finger, CCHC-type"/>
    <property type="match status" value="1"/>
</dbReference>
<dbReference type="Pfam" id="PF19259">
    <property type="entry name" value="Ty3_capsid"/>
    <property type="match status" value="1"/>
</dbReference>
<dbReference type="PROSITE" id="PS50158">
    <property type="entry name" value="ZF_CCHC"/>
    <property type="match status" value="1"/>
</dbReference>